<evidence type="ECO:0000313" key="6">
    <source>
        <dbReference type="EMBL" id="KRM89875.1"/>
    </source>
</evidence>
<dbReference type="PANTHER" id="PTHR30419">
    <property type="entry name" value="HTH-TYPE TRANSCRIPTIONAL REGULATOR YBHD"/>
    <property type="match status" value="1"/>
</dbReference>
<dbReference type="InterPro" id="IPR000847">
    <property type="entry name" value="LysR_HTH_N"/>
</dbReference>
<dbReference type="STRING" id="1423745.GCA_001311215_01517"/>
<evidence type="ECO:0000256" key="1">
    <source>
        <dbReference type="ARBA" id="ARBA00009437"/>
    </source>
</evidence>
<dbReference type="Pfam" id="PF00126">
    <property type="entry name" value="HTH_1"/>
    <property type="match status" value="1"/>
</dbReference>
<dbReference type="Proteomes" id="UP000051586">
    <property type="component" value="Unassembled WGS sequence"/>
</dbReference>
<comment type="similarity">
    <text evidence="1">Belongs to the LysR transcriptional regulatory family.</text>
</comment>
<dbReference type="InterPro" id="IPR036390">
    <property type="entry name" value="WH_DNA-bd_sf"/>
</dbReference>
<dbReference type="InterPro" id="IPR036388">
    <property type="entry name" value="WH-like_DNA-bd_sf"/>
</dbReference>
<dbReference type="EMBL" id="AYZI01000011">
    <property type="protein sequence ID" value="KRM89875.1"/>
    <property type="molecule type" value="Genomic_DNA"/>
</dbReference>
<dbReference type="AlphaFoldDB" id="A0A0R2CQ39"/>
<evidence type="ECO:0000313" key="7">
    <source>
        <dbReference type="Proteomes" id="UP000051586"/>
    </source>
</evidence>
<keyword evidence="2" id="KW-0805">Transcription regulation</keyword>
<protein>
    <recommendedName>
        <fullName evidence="5">HTH lysR-type domain-containing protein</fullName>
    </recommendedName>
</protein>
<evidence type="ECO:0000259" key="5">
    <source>
        <dbReference type="PROSITE" id="PS50931"/>
    </source>
</evidence>
<dbReference type="GO" id="GO:0005829">
    <property type="term" value="C:cytosol"/>
    <property type="evidence" value="ECO:0007669"/>
    <property type="project" value="TreeGrafter"/>
</dbReference>
<dbReference type="Gene3D" id="3.40.190.10">
    <property type="entry name" value="Periplasmic binding protein-like II"/>
    <property type="match status" value="2"/>
</dbReference>
<feature type="domain" description="HTH lysR-type" evidence="5">
    <location>
        <begin position="1"/>
        <end position="46"/>
    </location>
</feature>
<keyword evidence="3" id="KW-0238">DNA-binding</keyword>
<dbReference type="GO" id="GO:0003677">
    <property type="term" value="F:DNA binding"/>
    <property type="evidence" value="ECO:0007669"/>
    <property type="project" value="UniProtKB-KW"/>
</dbReference>
<reference evidence="6 7" key="1">
    <citation type="journal article" date="2015" name="Genome Announc.">
        <title>Expanding the biotechnology potential of lactobacilli through comparative genomics of 213 strains and associated genera.</title>
        <authorList>
            <person name="Sun Z."/>
            <person name="Harris H.M."/>
            <person name="McCann A."/>
            <person name="Guo C."/>
            <person name="Argimon S."/>
            <person name="Zhang W."/>
            <person name="Yang X."/>
            <person name="Jeffery I.B."/>
            <person name="Cooney J.C."/>
            <person name="Kagawa T.F."/>
            <person name="Liu W."/>
            <person name="Song Y."/>
            <person name="Salvetti E."/>
            <person name="Wrobel A."/>
            <person name="Rasinkangas P."/>
            <person name="Parkhill J."/>
            <person name="Rea M.C."/>
            <person name="O'Sullivan O."/>
            <person name="Ritari J."/>
            <person name="Douillard F.P."/>
            <person name="Paul Ross R."/>
            <person name="Yang R."/>
            <person name="Briner A.E."/>
            <person name="Felis G.E."/>
            <person name="de Vos W.M."/>
            <person name="Barrangou R."/>
            <person name="Klaenhammer T.R."/>
            <person name="Caufield P.W."/>
            <person name="Cui Y."/>
            <person name="Zhang H."/>
            <person name="O'Toole P.W."/>
        </authorList>
    </citation>
    <scope>NUCLEOTIDE SEQUENCE [LARGE SCALE GENOMIC DNA]</scope>
    <source>
        <strain evidence="6 7">DSM 22689</strain>
    </source>
</reference>
<evidence type="ECO:0000256" key="3">
    <source>
        <dbReference type="ARBA" id="ARBA00023125"/>
    </source>
</evidence>
<sequence length="281" mass="31550">MHSYTKVAAYYQVSQPTISLAVQRLENELHIELVQRNQAHHQIEITPAGKQLAQHAQIISNEVTAIEQSLVPQKQQPINFGLPPIIGNYYFPSLAAQLGETGILDDLSNLEAGSKKLLHQLIDGTVDIALLGSAAPFHNQNLTTTVLTQNQFKIITAKEHPLAQHPTVRMRDLDQADFIGFNDDFIHAETFQKLCRLHGVRVNTRYRTQDVELIKQLVAQNVGISFLTETAITPKDQVQTLNIADDDVPNFFVSLARRTKHPLSEEEQRLMQVLQTAIKAK</sequence>
<organism evidence="6 7">
    <name type="scientific">Fructilactobacillus florum DSM 22689 = JCM 16035</name>
    <dbReference type="NCBI Taxonomy" id="1423745"/>
    <lineage>
        <taxon>Bacteria</taxon>
        <taxon>Bacillati</taxon>
        <taxon>Bacillota</taxon>
        <taxon>Bacilli</taxon>
        <taxon>Lactobacillales</taxon>
        <taxon>Lactobacillaceae</taxon>
        <taxon>Fructilactobacillus</taxon>
    </lineage>
</organism>
<gene>
    <name evidence="6" type="ORF">FC87_GL000290</name>
</gene>
<dbReference type="SUPFAM" id="SSF46785">
    <property type="entry name" value="Winged helix' DNA-binding domain"/>
    <property type="match status" value="1"/>
</dbReference>
<dbReference type="SUPFAM" id="SSF53850">
    <property type="entry name" value="Periplasmic binding protein-like II"/>
    <property type="match status" value="1"/>
</dbReference>
<comment type="caution">
    <text evidence="6">The sequence shown here is derived from an EMBL/GenBank/DDBJ whole genome shotgun (WGS) entry which is preliminary data.</text>
</comment>
<dbReference type="PATRIC" id="fig|1423745.4.peg.299"/>
<evidence type="ECO:0000256" key="2">
    <source>
        <dbReference type="ARBA" id="ARBA00023015"/>
    </source>
</evidence>
<dbReference type="PROSITE" id="PS50931">
    <property type="entry name" value="HTH_LYSR"/>
    <property type="match status" value="1"/>
</dbReference>
<proteinExistence type="inferred from homology"/>
<keyword evidence="4" id="KW-0804">Transcription</keyword>
<dbReference type="InterPro" id="IPR005119">
    <property type="entry name" value="LysR_subst-bd"/>
</dbReference>
<dbReference type="Pfam" id="PF03466">
    <property type="entry name" value="LysR_substrate"/>
    <property type="match status" value="1"/>
</dbReference>
<dbReference type="InterPro" id="IPR050950">
    <property type="entry name" value="HTH-type_LysR_regulators"/>
</dbReference>
<name>A0A0R2CQ39_9LACO</name>
<dbReference type="Gene3D" id="1.10.10.10">
    <property type="entry name" value="Winged helix-like DNA-binding domain superfamily/Winged helix DNA-binding domain"/>
    <property type="match status" value="1"/>
</dbReference>
<accession>A0A0R2CQ39</accession>
<evidence type="ECO:0000256" key="4">
    <source>
        <dbReference type="ARBA" id="ARBA00023163"/>
    </source>
</evidence>
<dbReference type="GO" id="GO:0003700">
    <property type="term" value="F:DNA-binding transcription factor activity"/>
    <property type="evidence" value="ECO:0007669"/>
    <property type="project" value="InterPro"/>
</dbReference>